<feature type="region of interest" description="Disordered" evidence="1">
    <location>
        <begin position="1"/>
        <end position="41"/>
    </location>
</feature>
<gene>
    <name evidence="2" type="ORF">BINO364_LOCUS12131</name>
</gene>
<sequence>MISFRGRKRARPRTGQSSDPAAHLGAGARGTSTTRGPHCSTFQEISGAGNWKPLRINSYNFNSLLISIRDNSAPVPRRGGADADALSKKAYVVL</sequence>
<protein>
    <submittedName>
        <fullName evidence="2">Uncharacterized protein</fullName>
    </submittedName>
</protein>
<evidence type="ECO:0000313" key="2">
    <source>
        <dbReference type="EMBL" id="CAH0726699.1"/>
    </source>
</evidence>
<evidence type="ECO:0000313" key="3">
    <source>
        <dbReference type="Proteomes" id="UP000838878"/>
    </source>
</evidence>
<name>A0A8J9YBX0_9NEOP</name>
<feature type="compositionally biased region" description="Low complexity" evidence="1">
    <location>
        <begin position="25"/>
        <end position="36"/>
    </location>
</feature>
<dbReference type="AlphaFoldDB" id="A0A8J9YBX0"/>
<keyword evidence="3" id="KW-1185">Reference proteome</keyword>
<reference evidence="2" key="1">
    <citation type="submission" date="2021-12" db="EMBL/GenBank/DDBJ databases">
        <authorList>
            <person name="Martin H S."/>
        </authorList>
    </citation>
    <scope>NUCLEOTIDE SEQUENCE</scope>
</reference>
<feature type="non-terminal residue" evidence="2">
    <location>
        <position position="94"/>
    </location>
</feature>
<dbReference type="OrthoDB" id="7333885at2759"/>
<feature type="compositionally biased region" description="Basic residues" evidence="1">
    <location>
        <begin position="1"/>
        <end position="12"/>
    </location>
</feature>
<evidence type="ECO:0000256" key="1">
    <source>
        <dbReference type="SAM" id="MobiDB-lite"/>
    </source>
</evidence>
<organism evidence="2 3">
    <name type="scientific">Brenthis ino</name>
    <name type="common">lesser marbled fritillary</name>
    <dbReference type="NCBI Taxonomy" id="405034"/>
    <lineage>
        <taxon>Eukaryota</taxon>
        <taxon>Metazoa</taxon>
        <taxon>Ecdysozoa</taxon>
        <taxon>Arthropoda</taxon>
        <taxon>Hexapoda</taxon>
        <taxon>Insecta</taxon>
        <taxon>Pterygota</taxon>
        <taxon>Neoptera</taxon>
        <taxon>Endopterygota</taxon>
        <taxon>Lepidoptera</taxon>
        <taxon>Glossata</taxon>
        <taxon>Ditrysia</taxon>
        <taxon>Papilionoidea</taxon>
        <taxon>Nymphalidae</taxon>
        <taxon>Heliconiinae</taxon>
        <taxon>Argynnini</taxon>
        <taxon>Brenthis</taxon>
    </lineage>
</organism>
<dbReference type="Proteomes" id="UP000838878">
    <property type="component" value="Chromosome 6"/>
</dbReference>
<dbReference type="EMBL" id="OV170226">
    <property type="protein sequence ID" value="CAH0726699.1"/>
    <property type="molecule type" value="Genomic_DNA"/>
</dbReference>
<proteinExistence type="predicted"/>
<accession>A0A8J9YBX0</accession>